<evidence type="ECO:0000256" key="2">
    <source>
        <dbReference type="ARBA" id="ARBA00022737"/>
    </source>
</evidence>
<dbReference type="GO" id="GO:0000977">
    <property type="term" value="F:RNA polymerase II transcription regulatory region sequence-specific DNA binding"/>
    <property type="evidence" value="ECO:0007669"/>
    <property type="project" value="TreeGrafter"/>
</dbReference>
<dbReference type="GeneID" id="117641058"/>
<dbReference type="PROSITE" id="PS50157">
    <property type="entry name" value="ZINC_FINGER_C2H2_2"/>
    <property type="match status" value="4"/>
</dbReference>
<protein>
    <submittedName>
        <fullName evidence="9">Uncharacterized protein LOC117641058 isoform X1</fullName>
    </submittedName>
</protein>
<feature type="compositionally biased region" description="Polar residues" evidence="6">
    <location>
        <begin position="226"/>
        <end position="237"/>
    </location>
</feature>
<evidence type="ECO:0000256" key="6">
    <source>
        <dbReference type="SAM" id="MobiDB-lite"/>
    </source>
</evidence>
<organism evidence="9">
    <name type="scientific">Thrips palmi</name>
    <name type="common">Melon thrips</name>
    <dbReference type="NCBI Taxonomy" id="161013"/>
    <lineage>
        <taxon>Eukaryota</taxon>
        <taxon>Metazoa</taxon>
        <taxon>Ecdysozoa</taxon>
        <taxon>Arthropoda</taxon>
        <taxon>Hexapoda</taxon>
        <taxon>Insecta</taxon>
        <taxon>Pterygota</taxon>
        <taxon>Neoptera</taxon>
        <taxon>Paraneoptera</taxon>
        <taxon>Thysanoptera</taxon>
        <taxon>Terebrantia</taxon>
        <taxon>Thripoidea</taxon>
        <taxon>Thripidae</taxon>
        <taxon>Thrips</taxon>
    </lineage>
</organism>
<feature type="domain" description="C2H2-type" evidence="7">
    <location>
        <begin position="360"/>
        <end position="382"/>
    </location>
</feature>
<dbReference type="InterPro" id="IPR013087">
    <property type="entry name" value="Znf_C2H2_type"/>
</dbReference>
<proteinExistence type="predicted"/>
<evidence type="ECO:0000256" key="3">
    <source>
        <dbReference type="ARBA" id="ARBA00022771"/>
    </source>
</evidence>
<dbReference type="SUPFAM" id="SSF57667">
    <property type="entry name" value="beta-beta-alpha zinc fingers"/>
    <property type="match status" value="1"/>
</dbReference>
<evidence type="ECO:0000313" key="9">
    <source>
        <dbReference type="RefSeq" id="XP_034234048.1"/>
    </source>
</evidence>
<accession>A0A6P8Y3G7</accession>
<dbReference type="AlphaFoldDB" id="A0A6P8Y3G7"/>
<dbReference type="OrthoDB" id="8197048at2759"/>
<keyword evidence="3 5" id="KW-0863">Zinc-finger</keyword>
<dbReference type="Gene3D" id="3.30.160.60">
    <property type="entry name" value="Classic Zinc Finger"/>
    <property type="match status" value="2"/>
</dbReference>
<dbReference type="SMART" id="SM00355">
    <property type="entry name" value="ZnF_C2H2"/>
    <property type="match status" value="8"/>
</dbReference>
<keyword evidence="2" id="KW-0677">Repeat</keyword>
<dbReference type="RefSeq" id="XP_034234048.1">
    <property type="nucleotide sequence ID" value="XM_034378157.1"/>
</dbReference>
<feature type="region of interest" description="Disordered" evidence="6">
    <location>
        <begin position="209"/>
        <end position="297"/>
    </location>
</feature>
<feature type="compositionally biased region" description="Polar residues" evidence="6">
    <location>
        <begin position="245"/>
        <end position="295"/>
    </location>
</feature>
<evidence type="ECO:0000256" key="5">
    <source>
        <dbReference type="PROSITE-ProRule" id="PRU00042"/>
    </source>
</evidence>
<dbReference type="GO" id="GO:0008270">
    <property type="term" value="F:zinc ion binding"/>
    <property type="evidence" value="ECO:0007669"/>
    <property type="project" value="UniProtKB-KW"/>
</dbReference>
<dbReference type="GO" id="GO:0005634">
    <property type="term" value="C:nucleus"/>
    <property type="evidence" value="ECO:0007669"/>
    <property type="project" value="TreeGrafter"/>
</dbReference>
<dbReference type="InterPro" id="IPR036236">
    <property type="entry name" value="Znf_C2H2_sf"/>
</dbReference>
<dbReference type="PROSITE" id="PS00028">
    <property type="entry name" value="ZINC_FINGER_C2H2_1"/>
    <property type="match status" value="7"/>
</dbReference>
<feature type="domain" description="C2H2-type" evidence="7">
    <location>
        <begin position="110"/>
        <end position="137"/>
    </location>
</feature>
<feature type="domain" description="C2H2-type" evidence="7">
    <location>
        <begin position="413"/>
        <end position="435"/>
    </location>
</feature>
<dbReference type="GO" id="GO:0000981">
    <property type="term" value="F:DNA-binding transcription factor activity, RNA polymerase II-specific"/>
    <property type="evidence" value="ECO:0007669"/>
    <property type="project" value="TreeGrafter"/>
</dbReference>
<reference evidence="9" key="1">
    <citation type="submission" date="2025-08" db="UniProtKB">
        <authorList>
            <consortium name="RefSeq"/>
        </authorList>
    </citation>
    <scope>IDENTIFICATION</scope>
    <source>
        <tissue evidence="9">Total insect</tissue>
    </source>
</reference>
<dbReference type="PANTHER" id="PTHR24409:SF295">
    <property type="entry name" value="AZ2-RELATED"/>
    <property type="match status" value="1"/>
</dbReference>
<dbReference type="InParanoid" id="A0A6P8Y3G7"/>
<dbReference type="KEGG" id="tpal:117641058"/>
<evidence type="ECO:0000256" key="1">
    <source>
        <dbReference type="ARBA" id="ARBA00022723"/>
    </source>
</evidence>
<keyword evidence="8" id="KW-1185">Reference proteome</keyword>
<gene>
    <name evidence="9" type="primary">LOC117641058</name>
</gene>
<dbReference type="PANTHER" id="PTHR24409">
    <property type="entry name" value="ZINC FINGER PROTEIN 142"/>
    <property type="match status" value="1"/>
</dbReference>
<evidence type="ECO:0000313" key="8">
    <source>
        <dbReference type="Proteomes" id="UP000515158"/>
    </source>
</evidence>
<evidence type="ECO:0000256" key="4">
    <source>
        <dbReference type="ARBA" id="ARBA00022833"/>
    </source>
</evidence>
<feature type="domain" description="C2H2-type" evidence="7">
    <location>
        <begin position="28"/>
        <end position="58"/>
    </location>
</feature>
<dbReference type="Proteomes" id="UP000515158">
    <property type="component" value="Unplaced"/>
</dbReference>
<keyword evidence="4" id="KW-0862">Zinc</keyword>
<evidence type="ECO:0000259" key="7">
    <source>
        <dbReference type="PROSITE" id="PS50157"/>
    </source>
</evidence>
<name>A0A6P8Y3G7_THRPL</name>
<keyword evidence="1" id="KW-0479">Metal-binding</keyword>
<sequence>MCYHQPNTMDVLPQDPSEQTVTFFDVSFTCPIAGCHKEFTKTKTYRSHRVKAHGLPRFNCIVCKAPFDTHPELIKHMYLENHVVACTLCNLKFRRPGEATSHYNQKHKQFTCGDCSLNIRGEIDLKAHLQFHNQERSPFNAAAFVEVAISPFSSDLPSEIQLMQDDSRDLSGSVYFPIDLDDDSNVPPDSTTQIPSTISKALMQTADSSTMACSDTDTADTESCSDSEIAPSKTSSQEIEDCRGSSESPLETAQTKTSSFDAGDSTASSVPAVETNATKTSSFEAGNSQGSSESSAEAVVFGPGASELFNGNSVDQLTVTSDSPQLLSLANKEDDGMEWIGHNVDMYQSMSEKHKKTYRYNCSKCSCTFKNKDILRRHLNIHDFICKVCFLRFNSLGEYKNHLKEQHSKLRTYPCSNCGHSLQGLKSLMVHEMIHRLNLAFKREAEDALQLDLLHRTLKSYECKFCKERIEGFSKFVRHAVWHNWESMWSTYVAGRIFKGTFTEDEANKFGREVEEKLGMKWRDCCNKKVKILESSAITQAVKQTNTTDKTDSDNVVDVSNESEIPETAMHTDETEAKSDTTVEISLSIDDWMDYWNSYLGIDESSPSWVKPFVKNLQMQWKSFKTDQLGCLYKQMDQIGMLLLAQKNGTSSVGPTVSIERLPPCFIDSKQEMHNSSVKNLIRRTHSKVTTPTSNAVCMDTLSTLKSQKTTFSPTEDCPGPASVKRARSFAPKQLGIVKKDLLKKRTDRAINSFLKCLVSEKAQVWKPPSAREGSKDKMIACASSKRHSQLDTCEKLGDPKTQTTCGSPISAKECRSGLMRPLVVLSRLDWIKPVIGVQKKVEPTYQVGKISKPVVQVEKMPEAVIQLEKMPEAVIQLEKMPEAVIQVDKMPEVVIPVEKMPEAVIPVEKMPEAVIQVEKMPEPVIRVKKTSEAAIRVAKMSEPVIRVEKMTEPVLRVKKMVEPVIPVKKITNAALPCNTSDFLQMVAWTQIEIGCEKVPDWAMSLIDIVYKSSQPEDNKLLKMYQIRDLIKIEHGENGSKVQRPVVKLMRLR</sequence>